<evidence type="ECO:0000256" key="2">
    <source>
        <dbReference type="ARBA" id="ARBA00011738"/>
    </source>
</evidence>
<keyword evidence="8 12" id="KW-0560">Oxidoreductase</keyword>
<dbReference type="EC" id="1.5.1.5" evidence="12"/>
<keyword evidence="7 12" id="KW-0521">NADP</keyword>
<evidence type="ECO:0000256" key="6">
    <source>
        <dbReference type="ARBA" id="ARBA00022801"/>
    </source>
</evidence>
<dbReference type="SUPFAM" id="SSF51735">
    <property type="entry name" value="NAD(P)-binding Rossmann-fold domains"/>
    <property type="match status" value="1"/>
</dbReference>
<dbReference type="FunFam" id="3.40.50.720:FF:000094">
    <property type="entry name" value="Bifunctional protein FolD"/>
    <property type="match status" value="1"/>
</dbReference>
<dbReference type="InterPro" id="IPR020867">
    <property type="entry name" value="THF_DH/CycHdrlase_CS"/>
</dbReference>
<keyword evidence="9 12" id="KW-0368">Histidine biosynthesis</keyword>
<keyword evidence="10 12" id="KW-0486">Methionine biosynthesis</keyword>
<feature type="binding site" evidence="12">
    <location>
        <position position="232"/>
    </location>
    <ligand>
        <name>NADP(+)</name>
        <dbReference type="ChEBI" id="CHEBI:58349"/>
    </ligand>
</feature>
<reference evidence="15 16" key="1">
    <citation type="submission" date="2020-04" db="EMBL/GenBank/DDBJ databases">
        <authorList>
            <person name="Hitch T.C.A."/>
            <person name="Wylensek D."/>
            <person name="Clavel T."/>
        </authorList>
    </citation>
    <scope>NUCLEOTIDE SEQUENCE [LARGE SCALE GENOMIC DNA]</scope>
    <source>
        <strain evidence="15 16">BSM-383-APC-22F</strain>
    </source>
</reference>
<dbReference type="UniPathway" id="UPA00193"/>
<sequence length="287" mass="31143">MMEIIYGNELSQKIKEELKQEIEKLQKEGKQLPVLSVILVGDNPASQSYVKSKANACASIGMENRTICMPGSTTQQELLEEVKRQNEDPEVDGILVQLPLPSHLDEVSVIDAISPDKDVDGLHPVNAGKLLTGRDGFVPCTPLGVMEMLASIGYTDLSGLNAVVIGRSNLVGKPLSLLLQKQNATVMMAHSRTAHLKELCQQADILIAAIGKPKKITADYIKEGAVVIDVGINRMEDGKLCGDVDFEAVKEETKAITPVPKGVGPMTVCMLLKNTLKAYKEHEKIYG</sequence>
<dbReference type="FunFam" id="3.40.50.10860:FF:000005">
    <property type="entry name" value="C-1-tetrahydrofolate synthase, cytoplasmic, putative"/>
    <property type="match status" value="1"/>
</dbReference>
<evidence type="ECO:0000256" key="11">
    <source>
        <dbReference type="ARBA" id="ARBA00023268"/>
    </source>
</evidence>
<evidence type="ECO:0000256" key="5">
    <source>
        <dbReference type="ARBA" id="ARBA00022755"/>
    </source>
</evidence>
<dbReference type="GO" id="GO:0004477">
    <property type="term" value="F:methenyltetrahydrofolate cyclohydrolase activity"/>
    <property type="evidence" value="ECO:0007669"/>
    <property type="project" value="UniProtKB-UniRule"/>
</dbReference>
<dbReference type="Pfam" id="PF00763">
    <property type="entry name" value="THF_DHG_CYH"/>
    <property type="match status" value="1"/>
</dbReference>
<dbReference type="AlphaFoldDB" id="A0A7X9NHQ9"/>
<keyword evidence="6 12" id="KW-0378">Hydrolase</keyword>
<dbReference type="GO" id="GO:0006164">
    <property type="term" value="P:purine nucleotide biosynthetic process"/>
    <property type="evidence" value="ECO:0007669"/>
    <property type="project" value="UniProtKB-KW"/>
</dbReference>
<evidence type="ECO:0000313" key="15">
    <source>
        <dbReference type="EMBL" id="NME44507.1"/>
    </source>
</evidence>
<dbReference type="CDD" id="cd01080">
    <property type="entry name" value="NAD_bind_m-THF_DH_Cyclohyd"/>
    <property type="match status" value="1"/>
</dbReference>
<evidence type="ECO:0000256" key="3">
    <source>
        <dbReference type="ARBA" id="ARBA00022563"/>
    </source>
</evidence>
<dbReference type="InterPro" id="IPR046346">
    <property type="entry name" value="Aminoacid_DH-like_N_sf"/>
</dbReference>
<dbReference type="PROSITE" id="PS00767">
    <property type="entry name" value="THF_DHG_CYH_2"/>
    <property type="match status" value="1"/>
</dbReference>
<dbReference type="EMBL" id="JABAFR010000013">
    <property type="protein sequence ID" value="NME44507.1"/>
    <property type="molecule type" value="Genomic_DNA"/>
</dbReference>
<dbReference type="InterPro" id="IPR000672">
    <property type="entry name" value="THF_DH/CycHdrlase"/>
</dbReference>
<comment type="similarity">
    <text evidence="12">Belongs to the tetrahydrofolate dehydrogenase/cyclohydrolase family.</text>
</comment>
<dbReference type="Pfam" id="PF02882">
    <property type="entry name" value="THF_DHG_CYH_C"/>
    <property type="match status" value="1"/>
</dbReference>
<evidence type="ECO:0000256" key="12">
    <source>
        <dbReference type="HAMAP-Rule" id="MF_01576"/>
    </source>
</evidence>
<evidence type="ECO:0000256" key="7">
    <source>
        <dbReference type="ARBA" id="ARBA00022857"/>
    </source>
</evidence>
<evidence type="ECO:0000256" key="8">
    <source>
        <dbReference type="ARBA" id="ARBA00023002"/>
    </source>
</evidence>
<keyword evidence="3 12" id="KW-0554">One-carbon metabolism</keyword>
<evidence type="ECO:0000313" key="16">
    <source>
        <dbReference type="Proteomes" id="UP000540014"/>
    </source>
</evidence>
<evidence type="ECO:0000256" key="9">
    <source>
        <dbReference type="ARBA" id="ARBA00023102"/>
    </source>
</evidence>
<dbReference type="EC" id="3.5.4.9" evidence="12"/>
<dbReference type="InterPro" id="IPR020631">
    <property type="entry name" value="THF_DH/CycHdrlase_NAD-bd_dom"/>
</dbReference>
<dbReference type="GO" id="GO:0035999">
    <property type="term" value="P:tetrahydrofolate interconversion"/>
    <property type="evidence" value="ECO:0007669"/>
    <property type="project" value="UniProtKB-UniRule"/>
</dbReference>
<proteinExistence type="inferred from homology"/>
<name>A0A7X9NHQ9_9FIRM</name>
<dbReference type="GO" id="GO:0005829">
    <property type="term" value="C:cytosol"/>
    <property type="evidence" value="ECO:0007669"/>
    <property type="project" value="TreeGrafter"/>
</dbReference>
<dbReference type="SUPFAM" id="SSF53223">
    <property type="entry name" value="Aminoacid dehydrogenase-like, N-terminal domain"/>
    <property type="match status" value="1"/>
</dbReference>
<comment type="catalytic activity">
    <reaction evidence="12">
        <text>(6R)-5,10-methylene-5,6,7,8-tetrahydrofolate + NADP(+) = (6R)-5,10-methenyltetrahydrofolate + NADPH</text>
        <dbReference type="Rhea" id="RHEA:22812"/>
        <dbReference type="ChEBI" id="CHEBI:15636"/>
        <dbReference type="ChEBI" id="CHEBI:57455"/>
        <dbReference type="ChEBI" id="CHEBI:57783"/>
        <dbReference type="ChEBI" id="CHEBI:58349"/>
        <dbReference type="EC" id="1.5.1.5"/>
    </reaction>
</comment>
<dbReference type="PANTHER" id="PTHR48099:SF5">
    <property type="entry name" value="C-1-TETRAHYDROFOLATE SYNTHASE, CYTOPLASMIC"/>
    <property type="match status" value="1"/>
</dbReference>
<dbReference type="InterPro" id="IPR036291">
    <property type="entry name" value="NAD(P)-bd_dom_sf"/>
</dbReference>
<feature type="binding site" evidence="12">
    <location>
        <begin position="166"/>
        <end position="168"/>
    </location>
    <ligand>
        <name>NADP(+)</name>
        <dbReference type="ChEBI" id="CHEBI:58349"/>
    </ligand>
</feature>
<comment type="caution">
    <text evidence="15">The sequence shown here is derived from an EMBL/GenBank/DDBJ whole genome shotgun (WGS) entry which is preliminary data.</text>
</comment>
<protein>
    <recommendedName>
        <fullName evidence="12">Bifunctional protein FolD</fullName>
    </recommendedName>
    <domain>
        <recommendedName>
            <fullName evidence="12">Methylenetetrahydrofolate dehydrogenase</fullName>
            <ecNumber evidence="12">1.5.1.5</ecNumber>
        </recommendedName>
    </domain>
    <domain>
        <recommendedName>
            <fullName evidence="12">Methenyltetrahydrofolate cyclohydrolase</fullName>
            <ecNumber evidence="12">3.5.4.9</ecNumber>
        </recommendedName>
    </domain>
</protein>
<dbReference type="Proteomes" id="UP000540014">
    <property type="component" value="Unassembled WGS sequence"/>
</dbReference>
<dbReference type="Gene3D" id="3.40.50.720">
    <property type="entry name" value="NAD(P)-binding Rossmann-like Domain"/>
    <property type="match status" value="1"/>
</dbReference>
<evidence type="ECO:0000259" key="14">
    <source>
        <dbReference type="Pfam" id="PF02882"/>
    </source>
</evidence>
<dbReference type="GO" id="GO:0000105">
    <property type="term" value="P:L-histidine biosynthetic process"/>
    <property type="evidence" value="ECO:0007669"/>
    <property type="project" value="UniProtKB-KW"/>
</dbReference>
<dbReference type="HAMAP" id="MF_01576">
    <property type="entry name" value="THF_DHG_CYH"/>
    <property type="match status" value="1"/>
</dbReference>
<organism evidence="15 16">
    <name type="scientific">Faecalicoccus pleomorphus</name>
    <dbReference type="NCBI Taxonomy" id="1323"/>
    <lineage>
        <taxon>Bacteria</taxon>
        <taxon>Bacillati</taxon>
        <taxon>Bacillota</taxon>
        <taxon>Erysipelotrichia</taxon>
        <taxon>Erysipelotrichales</taxon>
        <taxon>Erysipelotrichaceae</taxon>
        <taxon>Faecalicoccus</taxon>
    </lineage>
</organism>
<comment type="function">
    <text evidence="12">Catalyzes the oxidation of 5,10-methylenetetrahydrofolate to 5,10-methenyltetrahydrofolate and then the hydrolysis of 5,10-methenyltetrahydrofolate to 10-formyltetrahydrofolate.</text>
</comment>
<comment type="catalytic activity">
    <reaction evidence="12">
        <text>(6R)-5,10-methenyltetrahydrofolate + H2O = (6R)-10-formyltetrahydrofolate + H(+)</text>
        <dbReference type="Rhea" id="RHEA:23700"/>
        <dbReference type="ChEBI" id="CHEBI:15377"/>
        <dbReference type="ChEBI" id="CHEBI:15378"/>
        <dbReference type="ChEBI" id="CHEBI:57455"/>
        <dbReference type="ChEBI" id="CHEBI:195366"/>
        <dbReference type="EC" id="3.5.4.9"/>
    </reaction>
</comment>
<evidence type="ECO:0000256" key="10">
    <source>
        <dbReference type="ARBA" id="ARBA00023167"/>
    </source>
</evidence>
<keyword evidence="4 12" id="KW-0028">Amino-acid biosynthesis</keyword>
<keyword evidence="5 12" id="KW-0658">Purine biosynthesis</keyword>
<comment type="subunit">
    <text evidence="2 12">Homodimer.</text>
</comment>
<evidence type="ECO:0000259" key="13">
    <source>
        <dbReference type="Pfam" id="PF00763"/>
    </source>
</evidence>
<dbReference type="NCBIfam" id="NF010783">
    <property type="entry name" value="PRK14186.1"/>
    <property type="match status" value="1"/>
</dbReference>
<dbReference type="GO" id="GO:0004488">
    <property type="term" value="F:methylenetetrahydrofolate dehydrogenase (NADP+) activity"/>
    <property type="evidence" value="ECO:0007669"/>
    <property type="project" value="UniProtKB-UniRule"/>
</dbReference>
<keyword evidence="11 12" id="KW-0511">Multifunctional enzyme</keyword>
<evidence type="ECO:0000256" key="1">
    <source>
        <dbReference type="ARBA" id="ARBA00004777"/>
    </source>
</evidence>
<dbReference type="PRINTS" id="PR00085">
    <property type="entry name" value="THFDHDRGNASE"/>
</dbReference>
<dbReference type="PANTHER" id="PTHR48099">
    <property type="entry name" value="C-1-TETRAHYDROFOLATE SYNTHASE, CYTOPLASMIC-RELATED"/>
    <property type="match status" value="1"/>
</dbReference>
<gene>
    <name evidence="12 15" type="primary">folD</name>
    <name evidence="15" type="ORF">HF861_06360</name>
</gene>
<evidence type="ECO:0000256" key="4">
    <source>
        <dbReference type="ARBA" id="ARBA00022605"/>
    </source>
</evidence>
<dbReference type="GO" id="GO:0009086">
    <property type="term" value="P:methionine biosynthetic process"/>
    <property type="evidence" value="ECO:0007669"/>
    <property type="project" value="UniProtKB-KW"/>
</dbReference>
<comment type="pathway">
    <text evidence="1 12">One-carbon metabolism; tetrahydrofolate interconversion.</text>
</comment>
<dbReference type="InterPro" id="IPR020630">
    <property type="entry name" value="THF_DH/CycHdrlase_cat_dom"/>
</dbReference>
<comment type="caution">
    <text evidence="12">Lacks conserved residue(s) required for the propagation of feature annotation.</text>
</comment>
<accession>A0A7X9NHQ9</accession>
<dbReference type="Gene3D" id="3.40.50.10860">
    <property type="entry name" value="Leucine Dehydrogenase, chain A, domain 1"/>
    <property type="match status" value="1"/>
</dbReference>
<feature type="domain" description="Tetrahydrofolate dehydrogenase/cyclohydrolase NAD(P)-binding" evidence="14">
    <location>
        <begin position="139"/>
        <end position="282"/>
    </location>
</feature>
<feature type="domain" description="Tetrahydrofolate dehydrogenase/cyclohydrolase catalytic" evidence="13">
    <location>
        <begin position="5"/>
        <end position="120"/>
    </location>
</feature>